<dbReference type="CDD" id="cd04051">
    <property type="entry name" value="C2_SRC2_like"/>
    <property type="match status" value="1"/>
</dbReference>
<dbReference type="SMART" id="SM00239">
    <property type="entry name" value="C2"/>
    <property type="match status" value="1"/>
</dbReference>
<dbReference type="InterPro" id="IPR000008">
    <property type="entry name" value="C2_dom"/>
</dbReference>
<evidence type="ECO:0000259" key="2">
    <source>
        <dbReference type="PROSITE" id="PS50004"/>
    </source>
</evidence>
<dbReference type="AlphaFoldDB" id="A0AAW0KUD0"/>
<feature type="domain" description="C2" evidence="2">
    <location>
        <begin position="1"/>
        <end position="118"/>
    </location>
</feature>
<dbReference type="SUPFAM" id="SSF49562">
    <property type="entry name" value="C2 domain (Calcium/lipid-binding domain, CaLB)"/>
    <property type="match status" value="1"/>
</dbReference>
<evidence type="ECO:0000313" key="3">
    <source>
        <dbReference type="EMBL" id="KAK7841641.1"/>
    </source>
</evidence>
<organism evidence="3 4">
    <name type="scientific">Quercus suber</name>
    <name type="common">Cork oak</name>
    <dbReference type="NCBI Taxonomy" id="58331"/>
    <lineage>
        <taxon>Eukaryota</taxon>
        <taxon>Viridiplantae</taxon>
        <taxon>Streptophyta</taxon>
        <taxon>Embryophyta</taxon>
        <taxon>Tracheophyta</taxon>
        <taxon>Spermatophyta</taxon>
        <taxon>Magnoliopsida</taxon>
        <taxon>eudicotyledons</taxon>
        <taxon>Gunneridae</taxon>
        <taxon>Pentapetalae</taxon>
        <taxon>rosids</taxon>
        <taxon>fabids</taxon>
        <taxon>Fagales</taxon>
        <taxon>Fagaceae</taxon>
        <taxon>Quercus</taxon>
    </lineage>
</organism>
<feature type="compositionally biased region" description="Low complexity" evidence="1">
    <location>
        <begin position="189"/>
        <end position="202"/>
    </location>
</feature>
<keyword evidence="4" id="KW-1185">Reference proteome</keyword>
<dbReference type="Proteomes" id="UP000237347">
    <property type="component" value="Unassembled WGS sequence"/>
</dbReference>
<feature type="region of interest" description="Disordered" evidence="1">
    <location>
        <begin position="173"/>
        <end position="203"/>
    </location>
</feature>
<dbReference type="PROSITE" id="PS50004">
    <property type="entry name" value="C2"/>
    <property type="match status" value="1"/>
</dbReference>
<protein>
    <submittedName>
        <fullName evidence="3">Bon1-associated protein 2</fullName>
    </submittedName>
</protein>
<comment type="caution">
    <text evidence="3">The sequence shown here is derived from an EMBL/GenBank/DDBJ whole genome shotgun (WGS) entry which is preliminary data.</text>
</comment>
<dbReference type="Pfam" id="PF00168">
    <property type="entry name" value="C2"/>
    <property type="match status" value="1"/>
</dbReference>
<dbReference type="EMBL" id="PKMF04000237">
    <property type="protein sequence ID" value="KAK7841641.1"/>
    <property type="molecule type" value="Genomic_DNA"/>
</dbReference>
<evidence type="ECO:0000313" key="4">
    <source>
        <dbReference type="Proteomes" id="UP000237347"/>
    </source>
</evidence>
<name>A0AAW0KUD0_QUESU</name>
<dbReference type="PANTHER" id="PTHR32246">
    <property type="entry name" value="INGRESSION PROTEIN FIC1"/>
    <property type="match status" value="1"/>
</dbReference>
<accession>A0AAW0KUD0</accession>
<dbReference type="InterPro" id="IPR044750">
    <property type="entry name" value="C2_SRC2/BAP"/>
</dbReference>
<dbReference type="PANTHER" id="PTHR32246:SF69">
    <property type="entry name" value="CALCIUM-DEPENDENT LIPID-BINDING (CALB DOMAIN) FAMILY PROTEIN"/>
    <property type="match status" value="1"/>
</dbReference>
<dbReference type="Gene3D" id="2.60.40.150">
    <property type="entry name" value="C2 domain"/>
    <property type="match status" value="1"/>
</dbReference>
<dbReference type="GO" id="GO:0006952">
    <property type="term" value="P:defense response"/>
    <property type="evidence" value="ECO:0007669"/>
    <property type="project" value="InterPro"/>
</dbReference>
<reference evidence="3 4" key="1">
    <citation type="journal article" date="2018" name="Sci. Data">
        <title>The draft genome sequence of cork oak.</title>
        <authorList>
            <person name="Ramos A.M."/>
            <person name="Usie A."/>
            <person name="Barbosa P."/>
            <person name="Barros P.M."/>
            <person name="Capote T."/>
            <person name="Chaves I."/>
            <person name="Simoes F."/>
            <person name="Abreu I."/>
            <person name="Carrasquinho I."/>
            <person name="Faro C."/>
            <person name="Guimaraes J.B."/>
            <person name="Mendonca D."/>
            <person name="Nobrega F."/>
            <person name="Rodrigues L."/>
            <person name="Saibo N.J.M."/>
            <person name="Varela M.C."/>
            <person name="Egas C."/>
            <person name="Matos J."/>
            <person name="Miguel C.M."/>
            <person name="Oliveira M.M."/>
            <person name="Ricardo C.P."/>
            <person name="Goncalves S."/>
        </authorList>
    </citation>
    <scope>NUCLEOTIDE SEQUENCE [LARGE SCALE GENOMIC DNA]</scope>
    <source>
        <strain evidence="4">cv. HL8</strain>
    </source>
</reference>
<gene>
    <name evidence="3" type="primary">BAP2_1</name>
    <name evidence="3" type="ORF">CFP56_015140</name>
</gene>
<evidence type="ECO:0000256" key="1">
    <source>
        <dbReference type="SAM" id="MobiDB-lite"/>
    </source>
</evidence>
<proteinExistence type="predicted"/>
<sequence>MRKGERVSSEQDKALEINLISAQNLKPPTSNLRRMQTYALVWVDPAHKVRTRTDRLGAENPTWNDKFFFKVPPDFLSSETSAVSIQIFAVGCLRDHLIGTVRFLTSNFIFSQVRTPAFSAVQIRRPSGRFHGVLNIGASVIDGSEFPAMGERSAIGFPEQVGDSERRWRHRIRSSAGAGENDVSVGGESMTSSSSSSSTSTSKVLEDWNGIRGDLAGNKGLNMRRASDGSGLLCGLMMTQRKFCSYPYPSPSVSDDFEWVPEKKSVRFVHEARPDPEHAH</sequence>
<dbReference type="InterPro" id="IPR035892">
    <property type="entry name" value="C2_domain_sf"/>
</dbReference>